<sequence>MMMHDIMRGEFYCFCSIIRIAEMRNVRGAAEKTKGVILLVEDDAQHAKLLVQAIAQRRPYRVFHASDGPTTLKFTEYFRPNLFILDYRLPAMNGIELYERLRLRRDLQHIPVLMISAALPSKEIRERGIVGLRKPFNLQDLFRKIDSLLSE</sequence>
<dbReference type="GO" id="GO:0000160">
    <property type="term" value="P:phosphorelay signal transduction system"/>
    <property type="evidence" value="ECO:0007669"/>
    <property type="project" value="InterPro"/>
</dbReference>
<dbReference type="AlphaFoldDB" id="A0A455SR50"/>
<gene>
    <name evidence="4" type="ORF">KTC_56480</name>
</gene>
<evidence type="ECO:0000259" key="3">
    <source>
        <dbReference type="PROSITE" id="PS50110"/>
    </source>
</evidence>
<name>A0A455SR50_9CHLR</name>
<evidence type="ECO:0000313" key="4">
    <source>
        <dbReference type="EMBL" id="BBH90897.1"/>
    </source>
</evidence>
<dbReference type="Pfam" id="PF00072">
    <property type="entry name" value="Response_reg"/>
    <property type="match status" value="1"/>
</dbReference>
<dbReference type="InterPro" id="IPR050595">
    <property type="entry name" value="Bact_response_regulator"/>
</dbReference>
<feature type="modified residue" description="4-aspartylphosphate" evidence="2">
    <location>
        <position position="86"/>
    </location>
</feature>
<dbReference type="Gene3D" id="3.40.50.2300">
    <property type="match status" value="1"/>
</dbReference>
<organism evidence="4">
    <name type="scientific">Thermosporothrix sp. COM3</name>
    <dbReference type="NCBI Taxonomy" id="2490863"/>
    <lineage>
        <taxon>Bacteria</taxon>
        <taxon>Bacillati</taxon>
        <taxon>Chloroflexota</taxon>
        <taxon>Ktedonobacteria</taxon>
        <taxon>Ktedonobacterales</taxon>
        <taxon>Thermosporotrichaceae</taxon>
        <taxon>Thermosporothrix</taxon>
    </lineage>
</organism>
<evidence type="ECO:0000256" key="2">
    <source>
        <dbReference type="PROSITE-ProRule" id="PRU00169"/>
    </source>
</evidence>
<dbReference type="CDD" id="cd00156">
    <property type="entry name" value="REC"/>
    <property type="match status" value="1"/>
</dbReference>
<evidence type="ECO:0000256" key="1">
    <source>
        <dbReference type="ARBA" id="ARBA00022553"/>
    </source>
</evidence>
<accession>A0A455SR50</accession>
<dbReference type="SMART" id="SM00448">
    <property type="entry name" value="REC"/>
    <property type="match status" value="1"/>
</dbReference>
<dbReference type="EMBL" id="AP019376">
    <property type="protein sequence ID" value="BBH90897.1"/>
    <property type="molecule type" value="Genomic_DNA"/>
</dbReference>
<dbReference type="PANTHER" id="PTHR44591:SF3">
    <property type="entry name" value="RESPONSE REGULATORY DOMAIN-CONTAINING PROTEIN"/>
    <property type="match status" value="1"/>
</dbReference>
<dbReference type="InterPro" id="IPR011006">
    <property type="entry name" value="CheY-like_superfamily"/>
</dbReference>
<reference evidence="4" key="1">
    <citation type="submission" date="2018-12" db="EMBL/GenBank/DDBJ databases">
        <title>Novel natural products biosynthetic potential of the class Ktedonobacteria.</title>
        <authorList>
            <person name="Zheng Y."/>
            <person name="Saitou A."/>
            <person name="Wang C.M."/>
            <person name="Toyoda A."/>
            <person name="Minakuchi Y."/>
            <person name="Sekiguchi Y."/>
            <person name="Ueda K."/>
            <person name="Takano H."/>
            <person name="Sakai Y."/>
            <person name="Yokota A."/>
            <person name="Yabe S."/>
        </authorList>
    </citation>
    <scope>NUCLEOTIDE SEQUENCE</scope>
    <source>
        <strain evidence="4">COM3</strain>
    </source>
</reference>
<keyword evidence="1 2" id="KW-0597">Phosphoprotein</keyword>
<dbReference type="InterPro" id="IPR001789">
    <property type="entry name" value="Sig_transdc_resp-reg_receiver"/>
</dbReference>
<dbReference type="SUPFAM" id="SSF52172">
    <property type="entry name" value="CheY-like"/>
    <property type="match status" value="1"/>
</dbReference>
<feature type="domain" description="Response regulatory" evidence="3">
    <location>
        <begin position="36"/>
        <end position="149"/>
    </location>
</feature>
<dbReference type="PANTHER" id="PTHR44591">
    <property type="entry name" value="STRESS RESPONSE REGULATOR PROTEIN 1"/>
    <property type="match status" value="1"/>
</dbReference>
<dbReference type="PROSITE" id="PS50110">
    <property type="entry name" value="RESPONSE_REGULATORY"/>
    <property type="match status" value="1"/>
</dbReference>
<protein>
    <recommendedName>
        <fullName evidence="3">Response regulatory domain-containing protein</fullName>
    </recommendedName>
</protein>
<proteinExistence type="predicted"/>